<dbReference type="Proteomes" id="UP000576368">
    <property type="component" value="Unassembled WGS sequence"/>
</dbReference>
<dbReference type="GeneID" id="86892592"/>
<evidence type="ECO:0000313" key="2">
    <source>
        <dbReference type="EMBL" id="WOF13459.1"/>
    </source>
</evidence>
<accession>A0A7X6BIB9</accession>
<gene>
    <name evidence="2" type="ORF">F1644_14830</name>
    <name evidence="1" type="ORF">GGR15_001375</name>
</gene>
<evidence type="ECO:0000313" key="4">
    <source>
        <dbReference type="Proteomes" id="UP001302374"/>
    </source>
</evidence>
<dbReference type="AlphaFoldDB" id="A0A7X6BIB9"/>
<reference evidence="1 3" key="2">
    <citation type="submission" date="2020-03" db="EMBL/GenBank/DDBJ databases">
        <title>Genomic Encyclopedia of Type Strains, Phase IV (KMG-IV): sequencing the most valuable type-strain genomes for metagenomic binning, comparative biology and taxonomic classification.</title>
        <authorList>
            <person name="Goeker M."/>
        </authorList>
    </citation>
    <scope>NUCLEOTIDE SEQUENCE [LARGE SCALE GENOMIC DNA]</scope>
    <source>
        <strain evidence="1 3">DSM 105722</strain>
    </source>
</reference>
<keyword evidence="4" id="KW-1185">Reference proteome</keyword>
<evidence type="ECO:0000313" key="3">
    <source>
        <dbReference type="Proteomes" id="UP000576368"/>
    </source>
</evidence>
<reference evidence="2 4" key="1">
    <citation type="submission" date="2019-09" db="EMBL/GenBank/DDBJ databases">
        <title>Butyricimonas paravirosa DSM 105722 (=214-4 = JCM 18677 = CCUG 65563).</title>
        <authorList>
            <person name="Le Roy T."/>
            <person name="Cani P.D."/>
        </authorList>
    </citation>
    <scope>NUCLEOTIDE SEQUENCE [LARGE SCALE GENOMIC DNA]</scope>
    <source>
        <strain evidence="2 4">DSM 105722</strain>
    </source>
</reference>
<dbReference type="Proteomes" id="UP001302374">
    <property type="component" value="Chromosome"/>
</dbReference>
<dbReference type="EMBL" id="JAATLI010000004">
    <property type="protein sequence ID" value="NJC17760.1"/>
    <property type="molecule type" value="Genomic_DNA"/>
</dbReference>
<name>A0A7X6BIB9_9BACT</name>
<dbReference type="RefSeq" id="WP_118303515.1">
    <property type="nucleotide sequence ID" value="NZ_BMPA01000004.1"/>
</dbReference>
<evidence type="ECO:0000313" key="1">
    <source>
        <dbReference type="EMBL" id="NJC17760.1"/>
    </source>
</evidence>
<dbReference type="EMBL" id="CP043839">
    <property type="protein sequence ID" value="WOF13459.1"/>
    <property type="molecule type" value="Genomic_DNA"/>
</dbReference>
<protein>
    <submittedName>
        <fullName evidence="1">Uncharacterized protein</fullName>
    </submittedName>
</protein>
<sequence length="318" mass="37049">MKILFENIEEFRACVPWLYATAKLDSFMLDIELATEDLIEVLGEKIYDRVLKAYNDGEQQEFDVELIRRFQLPIALNAYLSWSRNQDVSHEEDGRKVKIDKESESLPWQWMLDRDDAGIRDKAGKAVDRLIAFLDKNVESIVEWKESDQRKDMRSLFVSNATEFDNVIPIDRSRYFFLRVLPFVRSVDRDMVKYIGKERYDAIKDSMRTGTPSGEQEQVIELCREVVPHLVMAKAVRRFSVKVLPDSVVTRFDSERQTRDASLPASRDLIGIMENVYTGDAQRGIVELQDYIKEITPGNGTAYVRKKTDYNQEKFFTV</sequence>
<dbReference type="InterPro" id="IPR046558">
    <property type="entry name" value="DUF6712"/>
</dbReference>
<dbReference type="Pfam" id="PF20459">
    <property type="entry name" value="DUF6712"/>
    <property type="match status" value="2"/>
</dbReference>
<organism evidence="1 3">
    <name type="scientific">Butyricimonas paravirosa</name>
    <dbReference type="NCBI Taxonomy" id="1472417"/>
    <lineage>
        <taxon>Bacteria</taxon>
        <taxon>Pseudomonadati</taxon>
        <taxon>Bacteroidota</taxon>
        <taxon>Bacteroidia</taxon>
        <taxon>Bacteroidales</taxon>
        <taxon>Odoribacteraceae</taxon>
        <taxon>Butyricimonas</taxon>
    </lineage>
</organism>
<proteinExistence type="predicted"/>